<evidence type="ECO:0000313" key="3">
    <source>
        <dbReference type="EMBL" id="QJA85015.1"/>
    </source>
</evidence>
<dbReference type="InterPro" id="IPR007731">
    <property type="entry name" value="DUF669"/>
</dbReference>
<evidence type="ECO:0008006" key="4">
    <source>
        <dbReference type="Google" id="ProtNLM"/>
    </source>
</evidence>
<sequence>MSDISEIFGNDFDHNEYEPTTDFAVIPPGKYKVQVDEASVQQTRSGTGHYIKLNMKVIEGEHKGMHLFDNLNIDNPSTQTVEIAKRTLSAICKALHIERCKDTAQLQDGVMIAHVKVKDDRNKIRTYSAVSGELVAAPAQQPQTEEKPSEGSQERKMPWQR</sequence>
<name>A0A6M3KU71_9ZZZZ</name>
<evidence type="ECO:0000256" key="1">
    <source>
        <dbReference type="SAM" id="MobiDB-lite"/>
    </source>
</evidence>
<reference evidence="3" key="1">
    <citation type="submission" date="2020-03" db="EMBL/GenBank/DDBJ databases">
        <title>The deep terrestrial virosphere.</title>
        <authorList>
            <person name="Holmfeldt K."/>
            <person name="Nilsson E."/>
            <person name="Simone D."/>
            <person name="Lopez-Fernandez M."/>
            <person name="Wu X."/>
            <person name="de Brujin I."/>
            <person name="Lundin D."/>
            <person name="Andersson A."/>
            <person name="Bertilsson S."/>
            <person name="Dopson M."/>
        </authorList>
    </citation>
    <scope>NUCLEOTIDE SEQUENCE</scope>
    <source>
        <strain evidence="2">MM415A03504</strain>
        <strain evidence="3">MM415B02293</strain>
    </source>
</reference>
<protein>
    <recommendedName>
        <fullName evidence="4">DUF669 domain-containing protein</fullName>
    </recommendedName>
</protein>
<dbReference type="AlphaFoldDB" id="A0A6M3KU71"/>
<dbReference type="EMBL" id="MT142548">
    <property type="protein sequence ID" value="QJA85015.1"/>
    <property type="molecule type" value="Genomic_DNA"/>
</dbReference>
<dbReference type="EMBL" id="MT141830">
    <property type="protein sequence ID" value="QJA70906.1"/>
    <property type="molecule type" value="Genomic_DNA"/>
</dbReference>
<organism evidence="3">
    <name type="scientific">viral metagenome</name>
    <dbReference type="NCBI Taxonomy" id="1070528"/>
    <lineage>
        <taxon>unclassified sequences</taxon>
        <taxon>metagenomes</taxon>
        <taxon>organismal metagenomes</taxon>
    </lineage>
</organism>
<proteinExistence type="predicted"/>
<feature type="compositionally biased region" description="Basic and acidic residues" evidence="1">
    <location>
        <begin position="144"/>
        <end position="161"/>
    </location>
</feature>
<gene>
    <name evidence="2" type="ORF">MM415A03504_0009</name>
    <name evidence="3" type="ORF">MM415B02293_0011</name>
</gene>
<dbReference type="Pfam" id="PF05037">
    <property type="entry name" value="DUF669"/>
    <property type="match status" value="1"/>
</dbReference>
<accession>A0A6M3KU71</accession>
<evidence type="ECO:0000313" key="2">
    <source>
        <dbReference type="EMBL" id="QJA70906.1"/>
    </source>
</evidence>
<feature type="region of interest" description="Disordered" evidence="1">
    <location>
        <begin position="133"/>
        <end position="161"/>
    </location>
</feature>